<protein>
    <submittedName>
        <fullName evidence="2">Uncharacterized protein</fullName>
    </submittedName>
</protein>
<gene>
    <name evidence="2" type="ORF">F6X42_01500</name>
</gene>
<dbReference type="RefSeq" id="WP_187632499.1">
    <property type="nucleotide sequence ID" value="NZ_VZQQ01000001.1"/>
</dbReference>
<sequence>MVEMQRHGADATAAPENYRGNPSSVALLLGEPELNGAGSMAHYCDSHAKRDKLLTSMKGKGAKRKVATIYSSRHTYRVTRHGSRKLCTREAQQQELNRRPGNANMTITVVLFADTFPVVITDTLLTSPAHFVKEPVPLPSVVGPVESEFEIPTSLGPMKISDLSQKIHPFGRNGMFAYAGSEFVARGIARGISDRLESGVEMSEELVLAELSELTEAERQSVSFVVIYRIDDHHQFRFLHDMQVFRSAIFGEVYFTGSGEDNLERLLERIDAPESRGLSLPSTITDGREVFSYYRSALALVSQLTSLDLSPKRESLKAAHGAVYDIRMMSAVGLEAPKILYAFWDIRFRPNGDAEIQLKCLMLAWRDGERLRIERAVTYGEGDGEIPVAGCVSYGIRPLLPARGNHTRDVSHNRPWPREHVPYVVHYAEVAHPGGRVMKAQWPEPIPVGKRSRVIDLSFDENNLPVAVRTNLRTLLDTLADSLSKQAAT</sequence>
<evidence type="ECO:0000313" key="2">
    <source>
        <dbReference type="EMBL" id="MBC8745350.1"/>
    </source>
</evidence>
<dbReference type="EMBL" id="VZQQ01000001">
    <property type="protein sequence ID" value="MBC8745350.1"/>
    <property type="molecule type" value="Genomic_DNA"/>
</dbReference>
<comment type="caution">
    <text evidence="2">The sequence shown here is derived from an EMBL/GenBank/DDBJ whole genome shotgun (WGS) entry which is preliminary data.</text>
</comment>
<proteinExistence type="predicted"/>
<dbReference type="Proteomes" id="UP000736373">
    <property type="component" value="Unassembled WGS sequence"/>
</dbReference>
<organism evidence="2 3">
    <name type="scientific">Paraburkholderia podalyriae</name>
    <dbReference type="NCBI Taxonomy" id="1938811"/>
    <lineage>
        <taxon>Bacteria</taxon>
        <taxon>Pseudomonadati</taxon>
        <taxon>Pseudomonadota</taxon>
        <taxon>Betaproteobacteria</taxon>
        <taxon>Burkholderiales</taxon>
        <taxon>Burkholderiaceae</taxon>
        <taxon>Paraburkholderia</taxon>
    </lineage>
</organism>
<accession>A0ABR7PG56</accession>
<name>A0ABR7PG56_9BURK</name>
<keyword evidence="3" id="KW-1185">Reference proteome</keyword>
<reference evidence="2 3" key="1">
    <citation type="submission" date="2019-09" db="EMBL/GenBank/DDBJ databases">
        <title>Paraburkholderia podalyriae sp. nov., A South African Podalyria-associated rhizobium.</title>
        <authorList>
            <person name="Mavima L."/>
            <person name="Beukes C.W."/>
            <person name="Palmer M."/>
            <person name="De Meyer S.E."/>
            <person name="James E.K."/>
            <person name="Maluk M."/>
            <person name="Avontuur J.R."/>
            <person name="Chan W.Y."/>
            <person name="Venter S.N."/>
            <person name="Steenkamp E.T."/>
        </authorList>
    </citation>
    <scope>NUCLEOTIDE SEQUENCE [LARGE SCALE GENOMIC DNA]</scope>
    <source>
        <strain evidence="2 3">WC7.3b</strain>
    </source>
</reference>
<feature type="region of interest" description="Disordered" evidence="1">
    <location>
        <begin position="1"/>
        <end position="20"/>
    </location>
</feature>
<evidence type="ECO:0000313" key="3">
    <source>
        <dbReference type="Proteomes" id="UP000736373"/>
    </source>
</evidence>
<evidence type="ECO:0000256" key="1">
    <source>
        <dbReference type="SAM" id="MobiDB-lite"/>
    </source>
</evidence>